<dbReference type="AlphaFoldDB" id="A0AAW0DGZ6"/>
<evidence type="ECO:0000313" key="4">
    <source>
        <dbReference type="Proteomes" id="UP001362999"/>
    </source>
</evidence>
<dbReference type="Proteomes" id="UP001362999">
    <property type="component" value="Unassembled WGS sequence"/>
</dbReference>
<dbReference type="InterPro" id="IPR035992">
    <property type="entry name" value="Ricin_B-like_lectins"/>
</dbReference>
<evidence type="ECO:0000313" key="3">
    <source>
        <dbReference type="EMBL" id="KAK7050651.1"/>
    </source>
</evidence>
<dbReference type="SUPFAM" id="SSF48613">
    <property type="entry name" value="Heme oxygenase-like"/>
    <property type="match status" value="1"/>
</dbReference>
<dbReference type="Gene3D" id="1.20.910.10">
    <property type="entry name" value="Heme oxygenase-like"/>
    <property type="match status" value="1"/>
</dbReference>
<proteinExistence type="predicted"/>
<reference evidence="3 4" key="1">
    <citation type="journal article" date="2024" name="J Genomics">
        <title>Draft genome sequencing and assembly of Favolaschia claudopus CIRM-BRFM 2984 isolated from oak limbs.</title>
        <authorList>
            <person name="Navarro D."/>
            <person name="Drula E."/>
            <person name="Chaduli D."/>
            <person name="Cazenave R."/>
            <person name="Ahrendt S."/>
            <person name="Wang J."/>
            <person name="Lipzen A."/>
            <person name="Daum C."/>
            <person name="Barry K."/>
            <person name="Grigoriev I.V."/>
            <person name="Favel A."/>
            <person name="Rosso M.N."/>
            <person name="Martin F."/>
        </authorList>
    </citation>
    <scope>NUCLEOTIDE SEQUENCE [LARGE SCALE GENOMIC DNA]</scope>
    <source>
        <strain evidence="3 4">CIRM-BRFM 2984</strain>
    </source>
</reference>
<organism evidence="3 4">
    <name type="scientific">Favolaschia claudopus</name>
    <dbReference type="NCBI Taxonomy" id="2862362"/>
    <lineage>
        <taxon>Eukaryota</taxon>
        <taxon>Fungi</taxon>
        <taxon>Dikarya</taxon>
        <taxon>Basidiomycota</taxon>
        <taxon>Agaricomycotina</taxon>
        <taxon>Agaricomycetes</taxon>
        <taxon>Agaricomycetidae</taxon>
        <taxon>Agaricales</taxon>
        <taxon>Marasmiineae</taxon>
        <taxon>Mycenaceae</taxon>
        <taxon>Favolaschia</taxon>
    </lineage>
</organism>
<dbReference type="SUPFAM" id="SSF50370">
    <property type="entry name" value="Ricin B-like lectins"/>
    <property type="match status" value="1"/>
</dbReference>
<dbReference type="InterPro" id="IPR016084">
    <property type="entry name" value="Haem_Oase-like_multi-hlx"/>
</dbReference>
<dbReference type="EMBL" id="JAWWNJ010000008">
    <property type="protein sequence ID" value="KAK7050651.1"/>
    <property type="molecule type" value="Genomic_DNA"/>
</dbReference>
<evidence type="ECO:0000256" key="2">
    <source>
        <dbReference type="SAM" id="Phobius"/>
    </source>
</evidence>
<keyword evidence="2" id="KW-1133">Transmembrane helix</keyword>
<dbReference type="Gene3D" id="2.80.10.50">
    <property type="match status" value="1"/>
</dbReference>
<protein>
    <submittedName>
        <fullName evidence="3">Heme oxygenase-like protein</fullName>
    </submittedName>
</protein>
<keyword evidence="2" id="KW-0472">Membrane</keyword>
<accession>A0AAW0DGZ6</accession>
<keyword evidence="4" id="KW-1185">Reference proteome</keyword>
<name>A0AAW0DGZ6_9AGAR</name>
<gene>
    <name evidence="3" type="ORF">R3P38DRAFT_3256585</name>
</gene>
<feature type="region of interest" description="Disordered" evidence="1">
    <location>
        <begin position="440"/>
        <end position="473"/>
    </location>
</feature>
<evidence type="ECO:0000256" key="1">
    <source>
        <dbReference type="SAM" id="MobiDB-lite"/>
    </source>
</evidence>
<sequence>MCIGLKMISAAAGTHDFDAMKGFEFRHKSSIEYVTSLEETCTTMLGITKSMIDETKRGSAIKTSENYYMTTLRSNNPVLGYYVVLLPCILTYWVIANRLMNDPKTAKNVVYHSAWTEVNDDTSSVYKYIKFINENIAAEGHFDAWSSIFKIACKLEVDMFKTGLNPPAAFKIIDDGIYSINVASGGFVLAIRDVADVAQQRSNKSLAGNFPTGTKNCVVGIKGTGASKEKWHISSTPSGYTIQNIGTELYIASKEKNNTGRILQGTAEPYYWWINPVKTKLGERSSRYQIYDTANLRFTLHAEIEMAASNDLNYISVVACDNTQSSSQMWTFDDGVERPAETPQTLPIDSQIAPAPDPANTGISAEHLAGELNKLSVHHDCEMHELRAHFGAEMTSLAKKHETEMAALRDEMANTVSRAIKAMKDETKAEIAQLIEYHERRVADAPDVGPEQQQTTPDSGDDEQDTKHGFSKLSSRPCHWERVTRNIFRAADYLHHIRYGVAPSRYIMRVQIGKSSWSVTDVGQGESCETDAGNREAWILVGHQPSLRWVSCHGRFKADSTGADLIPAWDSDSKGGPETMYIAMFTHAGRDYITHVKEGQNGVTKSINGQKVLSSKDYEVLSYKPTRRE</sequence>
<keyword evidence="2" id="KW-0812">Transmembrane</keyword>
<comment type="caution">
    <text evidence="3">The sequence shown here is derived from an EMBL/GenBank/DDBJ whole genome shotgun (WGS) entry which is preliminary data.</text>
</comment>
<feature type="transmembrane region" description="Helical" evidence="2">
    <location>
        <begin position="78"/>
        <end position="95"/>
    </location>
</feature>